<dbReference type="WBParaSite" id="Minc3s05389g38150">
    <property type="protein sequence ID" value="Minc3s05389g38150"/>
    <property type="gene ID" value="Minc3s05389g38150"/>
</dbReference>
<feature type="transmembrane region" description="Helical" evidence="5">
    <location>
        <begin position="80"/>
        <end position="101"/>
    </location>
</feature>
<accession>A0A914NCU8</accession>
<dbReference type="InterPro" id="IPR005828">
    <property type="entry name" value="MFS_sugar_transport-like"/>
</dbReference>
<dbReference type="SUPFAM" id="SSF103473">
    <property type="entry name" value="MFS general substrate transporter"/>
    <property type="match status" value="1"/>
</dbReference>
<evidence type="ECO:0000256" key="2">
    <source>
        <dbReference type="ARBA" id="ARBA00022692"/>
    </source>
</evidence>
<sequence>MNFTEAILLARERPPYLIQRCKQWEYDRNIMSDSVVTQWDRVCDDNWSRAHVHLSYSLGYLVGCMMGGYISVIIREFEVFLVVRFLLAACNEAADLAAYVYCMEITGVQYRSIVGSLLQAPWACGYAFLALVAYIFRSWTSIQLITSTLHFFALFLVHHLPESPRWLIVTNRVDEAEKIIRKLRSACHFNKSSLPSDLELVRHSEMRKWIDHNQRPHFLHSFKSPTMAFRNVIIGLVWIATALVYYGIVIALSDQVN</sequence>
<evidence type="ECO:0000313" key="6">
    <source>
        <dbReference type="Proteomes" id="UP000887563"/>
    </source>
</evidence>
<evidence type="ECO:0000256" key="1">
    <source>
        <dbReference type="ARBA" id="ARBA00004141"/>
    </source>
</evidence>
<evidence type="ECO:0000256" key="3">
    <source>
        <dbReference type="ARBA" id="ARBA00022989"/>
    </source>
</evidence>
<dbReference type="AlphaFoldDB" id="A0A914NCU8"/>
<evidence type="ECO:0000256" key="5">
    <source>
        <dbReference type="SAM" id="Phobius"/>
    </source>
</evidence>
<organism evidence="6 7">
    <name type="scientific">Meloidogyne incognita</name>
    <name type="common">Southern root-knot nematode worm</name>
    <name type="synonym">Oxyuris incognita</name>
    <dbReference type="NCBI Taxonomy" id="6306"/>
    <lineage>
        <taxon>Eukaryota</taxon>
        <taxon>Metazoa</taxon>
        <taxon>Ecdysozoa</taxon>
        <taxon>Nematoda</taxon>
        <taxon>Chromadorea</taxon>
        <taxon>Rhabditida</taxon>
        <taxon>Tylenchina</taxon>
        <taxon>Tylenchomorpha</taxon>
        <taxon>Tylenchoidea</taxon>
        <taxon>Meloidogynidae</taxon>
        <taxon>Meloidogyninae</taxon>
        <taxon>Meloidogyne</taxon>
        <taxon>Meloidogyne incognita group</taxon>
    </lineage>
</organism>
<comment type="subcellular location">
    <subcellularLocation>
        <location evidence="1">Membrane</location>
        <topology evidence="1">Multi-pass membrane protein</topology>
    </subcellularLocation>
</comment>
<dbReference type="GO" id="GO:0016020">
    <property type="term" value="C:membrane"/>
    <property type="evidence" value="ECO:0007669"/>
    <property type="project" value="UniProtKB-SubCell"/>
</dbReference>
<dbReference type="GO" id="GO:0022857">
    <property type="term" value="F:transmembrane transporter activity"/>
    <property type="evidence" value="ECO:0007669"/>
    <property type="project" value="InterPro"/>
</dbReference>
<evidence type="ECO:0000256" key="4">
    <source>
        <dbReference type="ARBA" id="ARBA00023136"/>
    </source>
</evidence>
<keyword evidence="2 5" id="KW-0812">Transmembrane</keyword>
<proteinExistence type="predicted"/>
<dbReference type="Proteomes" id="UP000887563">
    <property type="component" value="Unplaced"/>
</dbReference>
<feature type="transmembrane region" description="Helical" evidence="5">
    <location>
        <begin position="142"/>
        <end position="160"/>
    </location>
</feature>
<keyword evidence="4 5" id="KW-0472">Membrane</keyword>
<keyword evidence="3 5" id="KW-1133">Transmembrane helix</keyword>
<dbReference type="Pfam" id="PF00083">
    <property type="entry name" value="Sugar_tr"/>
    <property type="match status" value="1"/>
</dbReference>
<protein>
    <submittedName>
        <fullName evidence="7">Uncharacterized protein</fullName>
    </submittedName>
</protein>
<reference evidence="7" key="1">
    <citation type="submission" date="2022-11" db="UniProtKB">
        <authorList>
            <consortium name="WormBaseParasite"/>
        </authorList>
    </citation>
    <scope>IDENTIFICATION</scope>
</reference>
<evidence type="ECO:0000313" key="7">
    <source>
        <dbReference type="WBParaSite" id="Minc3s05389g38150"/>
    </source>
</evidence>
<dbReference type="PANTHER" id="PTHR24064">
    <property type="entry name" value="SOLUTE CARRIER FAMILY 22 MEMBER"/>
    <property type="match status" value="1"/>
</dbReference>
<feature type="transmembrane region" description="Helical" evidence="5">
    <location>
        <begin position="232"/>
        <end position="252"/>
    </location>
</feature>
<keyword evidence="6" id="KW-1185">Reference proteome</keyword>
<feature type="transmembrane region" description="Helical" evidence="5">
    <location>
        <begin position="54"/>
        <end position="74"/>
    </location>
</feature>
<dbReference type="Gene3D" id="1.20.1250.20">
    <property type="entry name" value="MFS general substrate transporter like domains"/>
    <property type="match status" value="1"/>
</dbReference>
<feature type="transmembrane region" description="Helical" evidence="5">
    <location>
        <begin position="113"/>
        <end position="136"/>
    </location>
</feature>
<dbReference type="InterPro" id="IPR036259">
    <property type="entry name" value="MFS_trans_sf"/>
</dbReference>
<name>A0A914NCU8_MELIC</name>